<dbReference type="PROSITE" id="PS51375">
    <property type="entry name" value="PPR"/>
    <property type="match status" value="3"/>
</dbReference>
<evidence type="ECO:0000256" key="1">
    <source>
        <dbReference type="ARBA" id="ARBA00006643"/>
    </source>
</evidence>
<dbReference type="FunFam" id="1.25.40.10:FF:000366">
    <property type="entry name" value="Pentatricopeptide (PPR) repeat-containing protein"/>
    <property type="match status" value="1"/>
</dbReference>
<evidence type="ECO:0000256" key="3">
    <source>
        <dbReference type="PROSITE-ProRule" id="PRU00708"/>
    </source>
</evidence>
<dbReference type="AlphaFoldDB" id="A0A5J4ZTY9"/>
<feature type="region of interest" description="Disordered" evidence="4">
    <location>
        <begin position="1"/>
        <end position="32"/>
    </location>
</feature>
<feature type="repeat" description="PPR" evidence="3">
    <location>
        <begin position="274"/>
        <end position="308"/>
    </location>
</feature>
<dbReference type="InterPro" id="IPR046848">
    <property type="entry name" value="E_motif"/>
</dbReference>
<accession>A0A5J4ZTY9</accession>
<evidence type="ECO:0000256" key="4">
    <source>
        <dbReference type="SAM" id="MobiDB-lite"/>
    </source>
</evidence>
<dbReference type="Pfam" id="PF13041">
    <property type="entry name" value="PPR_2"/>
    <property type="match status" value="2"/>
</dbReference>
<dbReference type="SUPFAM" id="SSF48452">
    <property type="entry name" value="TPR-like"/>
    <property type="match status" value="1"/>
</dbReference>
<dbReference type="EMBL" id="CM018048">
    <property type="protein sequence ID" value="KAA8521324.1"/>
    <property type="molecule type" value="Genomic_DNA"/>
</dbReference>
<dbReference type="GO" id="GO:0008270">
    <property type="term" value="F:zinc ion binding"/>
    <property type="evidence" value="ECO:0007669"/>
    <property type="project" value="InterPro"/>
</dbReference>
<keyword evidence="2" id="KW-0677">Repeat</keyword>
<dbReference type="Pfam" id="PF12854">
    <property type="entry name" value="PPR_1"/>
    <property type="match status" value="1"/>
</dbReference>
<evidence type="ECO:0000313" key="7">
    <source>
        <dbReference type="Proteomes" id="UP000325577"/>
    </source>
</evidence>
<dbReference type="Pfam" id="PF20431">
    <property type="entry name" value="E_motif"/>
    <property type="match status" value="1"/>
</dbReference>
<evidence type="ECO:0000256" key="2">
    <source>
        <dbReference type="ARBA" id="ARBA00022737"/>
    </source>
</evidence>
<keyword evidence="7" id="KW-1185">Reference proteome</keyword>
<dbReference type="Pfam" id="PF14432">
    <property type="entry name" value="DYW_deaminase"/>
    <property type="match status" value="1"/>
</dbReference>
<comment type="similarity">
    <text evidence="1">Belongs to the PPR family. PCMP-H subfamily.</text>
</comment>
<protein>
    <recommendedName>
        <fullName evidence="5">DYW domain-containing protein</fullName>
    </recommendedName>
</protein>
<dbReference type="Pfam" id="PF01535">
    <property type="entry name" value="PPR"/>
    <property type="match status" value="2"/>
</dbReference>
<evidence type="ECO:0000313" key="6">
    <source>
        <dbReference type="EMBL" id="KAA8521324.1"/>
    </source>
</evidence>
<dbReference type="NCBIfam" id="TIGR00756">
    <property type="entry name" value="PPR"/>
    <property type="match status" value="6"/>
</dbReference>
<feature type="repeat" description="PPR" evidence="3">
    <location>
        <begin position="172"/>
        <end position="206"/>
    </location>
</feature>
<dbReference type="InterPro" id="IPR046849">
    <property type="entry name" value="E2_motif"/>
</dbReference>
<gene>
    <name evidence="6" type="ORF">F0562_011997</name>
</gene>
<dbReference type="Pfam" id="PF20430">
    <property type="entry name" value="Eplus_motif"/>
    <property type="match status" value="1"/>
</dbReference>
<evidence type="ECO:0000259" key="5">
    <source>
        <dbReference type="Pfam" id="PF14432"/>
    </source>
</evidence>
<dbReference type="InterPro" id="IPR002885">
    <property type="entry name" value="PPR_rpt"/>
</dbReference>
<dbReference type="GO" id="GO:0048731">
    <property type="term" value="P:system development"/>
    <property type="evidence" value="ECO:0007669"/>
    <property type="project" value="UniProtKB-ARBA"/>
</dbReference>
<proteinExistence type="inferred from homology"/>
<dbReference type="GO" id="GO:0003723">
    <property type="term" value="F:RNA binding"/>
    <property type="evidence" value="ECO:0007669"/>
    <property type="project" value="InterPro"/>
</dbReference>
<dbReference type="InterPro" id="IPR011990">
    <property type="entry name" value="TPR-like_helical_dom_sf"/>
</dbReference>
<feature type="domain" description="DYW" evidence="5">
    <location>
        <begin position="489"/>
        <end position="581"/>
    </location>
</feature>
<dbReference type="InterPro" id="IPR046960">
    <property type="entry name" value="PPR_At4g14850-like_plant"/>
</dbReference>
<feature type="repeat" description="PPR" evidence="3">
    <location>
        <begin position="110"/>
        <end position="144"/>
    </location>
</feature>
<dbReference type="PANTHER" id="PTHR47926">
    <property type="entry name" value="PENTATRICOPEPTIDE REPEAT-CONTAINING PROTEIN"/>
    <property type="match status" value="1"/>
</dbReference>
<organism evidence="6 7">
    <name type="scientific">Nyssa sinensis</name>
    <dbReference type="NCBI Taxonomy" id="561372"/>
    <lineage>
        <taxon>Eukaryota</taxon>
        <taxon>Viridiplantae</taxon>
        <taxon>Streptophyta</taxon>
        <taxon>Embryophyta</taxon>
        <taxon>Tracheophyta</taxon>
        <taxon>Spermatophyta</taxon>
        <taxon>Magnoliopsida</taxon>
        <taxon>eudicotyledons</taxon>
        <taxon>Gunneridae</taxon>
        <taxon>Pentapetalae</taxon>
        <taxon>asterids</taxon>
        <taxon>Cornales</taxon>
        <taxon>Nyssaceae</taxon>
        <taxon>Nyssa</taxon>
    </lineage>
</organism>
<sequence length="581" mass="65841">MHRPAQLGPPPPNPSSSYYLANSDRRSKPHRRQAHRRLRRLRQHEYTFTSVLKACAGLTDSVNGTKIHGVVTKCGYDFNLFVRNSLIDMYFKLGLEAFAYTLFDDMPIRDVVSWNTLVSGYCLGGYVDKARWVFDQMVEKNSVSWSTMISGYARLGRLEDARWLFDAMPVRNVVSWNAMIAGYSQNEKYSDAIELFRQMQQAGSVRPNDVTLVSVLPACAHLGSLDLGKWIDKFISRSRMELGLFLGNALADMYAKCGCIAEARQVFDQMREKDLVSWSIIITGSAMHGHADEALAYFYEMLECGMKPNEITFMGLLTACTHAGLVDKGLEYFHVMEQDYGVTPKVEHYGCMVDLLSRAGRLEKAEDLINSMPMKPNVIVWGALLGGCRIYKDTERGERVVQRILELDSEHSGSYVYLANIYASLGRLDDAAKCRLRMRDNGVMKTPGCSWIEVDNTVYEFFMGDKSHPQSNKIYSMIRELGLKMKLAGYKPKTDLVMHNIDEEEKEDALSTHSEKLAIAFGLISTSEGTTIRVVKNLRVCNDCHEAIKIISGIVQRGIIVRDRSRFHHFNNGKCSCNDYW</sequence>
<name>A0A5J4ZTY9_9ASTE</name>
<reference evidence="6 7" key="1">
    <citation type="submission" date="2019-09" db="EMBL/GenBank/DDBJ databases">
        <title>A chromosome-level genome assembly of the Chinese tupelo Nyssa sinensis.</title>
        <authorList>
            <person name="Yang X."/>
            <person name="Kang M."/>
            <person name="Yang Y."/>
            <person name="Xiong H."/>
            <person name="Wang M."/>
            <person name="Zhang Z."/>
            <person name="Wang Z."/>
            <person name="Wu H."/>
            <person name="Ma T."/>
            <person name="Liu J."/>
            <person name="Xi Z."/>
        </authorList>
    </citation>
    <scope>NUCLEOTIDE SEQUENCE [LARGE SCALE GENOMIC DNA]</scope>
    <source>
        <strain evidence="6">J267</strain>
        <tissue evidence="6">Leaf</tissue>
    </source>
</reference>
<dbReference type="FunFam" id="1.25.40.10:FF:000125">
    <property type="entry name" value="Pentatricopeptide repeat-containing protein"/>
    <property type="match status" value="1"/>
</dbReference>
<dbReference type="OrthoDB" id="185373at2759"/>
<dbReference type="FunFam" id="1.25.40.10:FF:000031">
    <property type="entry name" value="Pentatricopeptide repeat-containing protein mitochondrial"/>
    <property type="match status" value="1"/>
</dbReference>
<dbReference type="PANTHER" id="PTHR47926:SF463">
    <property type="entry name" value="PENTATRICOPEPTIDE REPEAT-CONTAINING PROTEIN"/>
    <property type="match status" value="1"/>
</dbReference>
<dbReference type="InterPro" id="IPR032867">
    <property type="entry name" value="DYW_dom"/>
</dbReference>
<dbReference type="Gene3D" id="1.25.40.10">
    <property type="entry name" value="Tetratricopeptide repeat domain"/>
    <property type="match status" value="4"/>
</dbReference>
<dbReference type="GO" id="GO:0009451">
    <property type="term" value="P:RNA modification"/>
    <property type="evidence" value="ECO:0007669"/>
    <property type="project" value="InterPro"/>
</dbReference>
<dbReference type="Proteomes" id="UP000325577">
    <property type="component" value="Linkage Group LG5"/>
</dbReference>